<evidence type="ECO:0000313" key="1">
    <source>
        <dbReference type="EMBL" id="HIR70939.1"/>
    </source>
</evidence>
<evidence type="ECO:0000313" key="2">
    <source>
        <dbReference type="Proteomes" id="UP000823912"/>
    </source>
</evidence>
<dbReference type="SUPFAM" id="SSF53335">
    <property type="entry name" value="S-adenosyl-L-methionine-dependent methyltransferases"/>
    <property type="match status" value="1"/>
</dbReference>
<keyword evidence="1" id="KW-0489">Methyltransferase</keyword>
<dbReference type="GO" id="GO:0008168">
    <property type="term" value="F:methyltransferase activity"/>
    <property type="evidence" value="ECO:0007669"/>
    <property type="project" value="UniProtKB-KW"/>
</dbReference>
<reference evidence="1" key="1">
    <citation type="submission" date="2020-10" db="EMBL/GenBank/DDBJ databases">
        <authorList>
            <person name="Gilroy R."/>
        </authorList>
    </citation>
    <scope>NUCLEOTIDE SEQUENCE</scope>
    <source>
        <strain evidence="1">ChiSjej5B23-6657</strain>
    </source>
</reference>
<dbReference type="AlphaFoldDB" id="A0A9D1JBE7"/>
<organism evidence="1 2">
    <name type="scientific">Candidatus Pullilachnospira gallistercoris</name>
    <dbReference type="NCBI Taxonomy" id="2840911"/>
    <lineage>
        <taxon>Bacteria</taxon>
        <taxon>Bacillati</taxon>
        <taxon>Bacillota</taxon>
        <taxon>Clostridia</taxon>
        <taxon>Lachnospirales</taxon>
        <taxon>Lachnospiraceae</taxon>
        <taxon>Lachnospiraceae incertae sedis</taxon>
        <taxon>Candidatus Pullilachnospira</taxon>
    </lineage>
</organism>
<dbReference type="InterPro" id="IPR029063">
    <property type="entry name" value="SAM-dependent_MTases_sf"/>
</dbReference>
<dbReference type="GO" id="GO:0032259">
    <property type="term" value="P:methylation"/>
    <property type="evidence" value="ECO:0007669"/>
    <property type="project" value="UniProtKB-KW"/>
</dbReference>
<dbReference type="Proteomes" id="UP000823912">
    <property type="component" value="Unassembled WGS sequence"/>
</dbReference>
<dbReference type="Gene3D" id="3.40.50.150">
    <property type="entry name" value="Vaccinia Virus protein VP39"/>
    <property type="match status" value="1"/>
</dbReference>
<accession>A0A9D1JBE7</accession>
<gene>
    <name evidence="1" type="ORF">IAA55_06635</name>
</gene>
<reference evidence="1" key="2">
    <citation type="journal article" date="2021" name="PeerJ">
        <title>Extensive microbial diversity within the chicken gut microbiome revealed by metagenomics and culture.</title>
        <authorList>
            <person name="Gilroy R."/>
            <person name="Ravi A."/>
            <person name="Getino M."/>
            <person name="Pursley I."/>
            <person name="Horton D.L."/>
            <person name="Alikhan N.F."/>
            <person name="Baker D."/>
            <person name="Gharbi K."/>
            <person name="Hall N."/>
            <person name="Watson M."/>
            <person name="Adriaenssens E.M."/>
            <person name="Foster-Nyarko E."/>
            <person name="Jarju S."/>
            <person name="Secka A."/>
            <person name="Antonio M."/>
            <person name="Oren A."/>
            <person name="Chaudhuri R.R."/>
            <person name="La Ragione R."/>
            <person name="Hildebrand F."/>
            <person name="Pallen M.J."/>
        </authorList>
    </citation>
    <scope>NUCLEOTIDE SEQUENCE</scope>
    <source>
        <strain evidence="1">ChiSjej5B23-6657</strain>
    </source>
</reference>
<protein>
    <submittedName>
        <fullName evidence="1">Class I SAM-dependent methyltransferase</fullName>
    </submittedName>
</protein>
<dbReference type="EMBL" id="DVHM01000103">
    <property type="protein sequence ID" value="HIR70939.1"/>
    <property type="molecule type" value="Genomic_DNA"/>
</dbReference>
<proteinExistence type="predicted"/>
<keyword evidence="1" id="KW-0808">Transferase</keyword>
<name>A0A9D1JBE7_9FIRM</name>
<comment type="caution">
    <text evidence="1">The sequence shown here is derived from an EMBL/GenBank/DDBJ whole genome shotgun (WGS) entry which is preliminary data.</text>
</comment>
<sequence length="216" mass="24747">MQNPWEKIPLKDYEAHMSLESVRQLQAMHEIMRDQLNVYPAESLMILGVAGGNGVDYVREKAGEGNLKKVYGVDVNPSYLETVRQRYADLKGILECIRVNLRKEPGRLPQAEFVIANLLIEYVGCACFQDVIRKVRPIYVSCVIQINAVKTGETWVSDSPYLHVFDDLESVHHQMEEQMVKESMRQIGYLAKGSWEYPLPNGKKLERMDFAMSHAI</sequence>